<keyword evidence="1" id="KW-0597">Phosphoprotein</keyword>
<protein>
    <recommendedName>
        <fullName evidence="4">SAP domain-containing protein</fullName>
    </recommendedName>
</protein>
<dbReference type="SUPFAM" id="SSF68906">
    <property type="entry name" value="SAP domain"/>
    <property type="match status" value="1"/>
</dbReference>
<proteinExistence type="inferred from homology"/>
<feature type="region of interest" description="Disordered" evidence="3">
    <location>
        <begin position="80"/>
        <end position="150"/>
    </location>
</feature>
<feature type="compositionally biased region" description="Basic and acidic residues" evidence="3">
    <location>
        <begin position="134"/>
        <end position="150"/>
    </location>
</feature>
<evidence type="ECO:0000313" key="6">
    <source>
        <dbReference type="Proteomes" id="UP001378592"/>
    </source>
</evidence>
<dbReference type="EMBL" id="JAZDUA010000549">
    <property type="protein sequence ID" value="KAK7791242.1"/>
    <property type="molecule type" value="Genomic_DNA"/>
</dbReference>
<gene>
    <name evidence="5" type="ORF">R5R35_000973</name>
</gene>
<comment type="caution">
    <text evidence="5">The sequence shown here is derived from an EMBL/GenBank/DDBJ whole genome shotgun (WGS) entry which is preliminary data.</text>
</comment>
<reference evidence="5 6" key="1">
    <citation type="submission" date="2024-03" db="EMBL/GenBank/DDBJ databases">
        <title>The genome assembly and annotation of the cricket Gryllus longicercus Weissman &amp; Gray.</title>
        <authorList>
            <person name="Szrajer S."/>
            <person name="Gray D."/>
            <person name="Ylla G."/>
        </authorList>
    </citation>
    <scope>NUCLEOTIDE SEQUENCE [LARGE SCALE GENOMIC DNA]</scope>
    <source>
        <strain evidence="5">DAG 2021-001</strain>
        <tissue evidence="5">Whole body minus gut</tissue>
    </source>
</reference>
<dbReference type="Proteomes" id="UP001378592">
    <property type="component" value="Unassembled WGS sequence"/>
</dbReference>
<dbReference type="Gene3D" id="1.10.720.30">
    <property type="entry name" value="SAP domain"/>
    <property type="match status" value="1"/>
</dbReference>
<dbReference type="GO" id="GO:0016973">
    <property type="term" value="P:poly(A)+ mRNA export from nucleus"/>
    <property type="evidence" value="ECO:0007669"/>
    <property type="project" value="TreeGrafter"/>
</dbReference>
<name>A0AAN9YVQ0_9ORTH</name>
<dbReference type="AlphaFoldDB" id="A0AAN9YVQ0"/>
<dbReference type="InterPro" id="IPR036361">
    <property type="entry name" value="SAP_dom_sf"/>
</dbReference>
<keyword evidence="6" id="KW-1185">Reference proteome</keyword>
<dbReference type="InterPro" id="IPR003034">
    <property type="entry name" value="SAP_dom"/>
</dbReference>
<evidence type="ECO:0000256" key="2">
    <source>
        <dbReference type="ARBA" id="ARBA00046328"/>
    </source>
</evidence>
<dbReference type="InterPro" id="IPR052240">
    <property type="entry name" value="SAP_domain_ribonucleoprotein"/>
</dbReference>
<dbReference type="PANTHER" id="PTHR46551">
    <property type="entry name" value="SAP DOMAIN-CONTAINING RIBONUCLEOPROTEIN"/>
    <property type="match status" value="1"/>
</dbReference>
<accession>A0AAN9YVQ0</accession>
<dbReference type="PANTHER" id="PTHR46551:SF1">
    <property type="entry name" value="SAP DOMAIN-CONTAINING RIBONUCLEOPROTEIN"/>
    <property type="match status" value="1"/>
</dbReference>
<comment type="similarity">
    <text evidence="2">Belongs to the SAP domain-containing ribonucleoprotein family.</text>
</comment>
<evidence type="ECO:0000313" key="5">
    <source>
        <dbReference type="EMBL" id="KAK7791242.1"/>
    </source>
</evidence>
<evidence type="ECO:0000259" key="4">
    <source>
        <dbReference type="PROSITE" id="PS50800"/>
    </source>
</evidence>
<evidence type="ECO:0000256" key="3">
    <source>
        <dbReference type="SAM" id="MobiDB-lite"/>
    </source>
</evidence>
<evidence type="ECO:0000256" key="1">
    <source>
        <dbReference type="ARBA" id="ARBA00022553"/>
    </source>
</evidence>
<feature type="domain" description="SAP" evidence="4">
    <location>
        <begin position="13"/>
        <end position="47"/>
    </location>
</feature>
<sequence>MADGVDENNSLDVSKLKVAELKKELKARGLSTTGNKNDLMERLHLSMQGEGALMMESELGTADSEEILDEDEVLAGEEVLDDDIGDISGKTDDIIPNLGDPEEKVKEEEENDEKSHQLPKKIVLNRNIIVSGKENQKEPEESNKQENSEKKIIKISALTAKERLEMRAQKFGVPLSVDAKKEARAARFGITAPTTTSTTTTSPVTSVEQAEKLKKRQERFGLVEAAPPAKKSNLSLDEKKRLRAERFKINK</sequence>
<dbReference type="GO" id="GO:0005634">
    <property type="term" value="C:nucleus"/>
    <property type="evidence" value="ECO:0007669"/>
    <property type="project" value="TreeGrafter"/>
</dbReference>
<dbReference type="PROSITE" id="PS50800">
    <property type="entry name" value="SAP"/>
    <property type="match status" value="1"/>
</dbReference>
<dbReference type="SMART" id="SM00513">
    <property type="entry name" value="SAP"/>
    <property type="match status" value="1"/>
</dbReference>
<dbReference type="Pfam" id="PF02037">
    <property type="entry name" value="SAP"/>
    <property type="match status" value="1"/>
</dbReference>
<organism evidence="5 6">
    <name type="scientific">Gryllus longicercus</name>
    <dbReference type="NCBI Taxonomy" id="2509291"/>
    <lineage>
        <taxon>Eukaryota</taxon>
        <taxon>Metazoa</taxon>
        <taxon>Ecdysozoa</taxon>
        <taxon>Arthropoda</taxon>
        <taxon>Hexapoda</taxon>
        <taxon>Insecta</taxon>
        <taxon>Pterygota</taxon>
        <taxon>Neoptera</taxon>
        <taxon>Polyneoptera</taxon>
        <taxon>Orthoptera</taxon>
        <taxon>Ensifera</taxon>
        <taxon>Gryllidea</taxon>
        <taxon>Grylloidea</taxon>
        <taxon>Gryllidae</taxon>
        <taxon>Gryllinae</taxon>
        <taxon>Gryllus</taxon>
    </lineage>
</organism>